<evidence type="ECO:0000256" key="5">
    <source>
        <dbReference type="ARBA" id="ARBA00023014"/>
    </source>
</evidence>
<keyword evidence="1" id="KW-0004">4Fe-4S</keyword>
<dbReference type="EMBL" id="CP013065">
    <property type="protein sequence ID" value="ALM12775.1"/>
    <property type="molecule type" value="Genomic_DNA"/>
</dbReference>
<dbReference type="InterPro" id="IPR036188">
    <property type="entry name" value="FAD/NAD-bd_sf"/>
</dbReference>
<evidence type="ECO:0000256" key="3">
    <source>
        <dbReference type="ARBA" id="ARBA00023002"/>
    </source>
</evidence>
<gene>
    <name evidence="6" type="ORF">PeribacterD1_0072</name>
</gene>
<dbReference type="GO" id="GO:0051539">
    <property type="term" value="F:4 iron, 4 sulfur cluster binding"/>
    <property type="evidence" value="ECO:0007669"/>
    <property type="project" value="UniProtKB-KW"/>
</dbReference>
<dbReference type="PANTHER" id="PTHR43498">
    <property type="entry name" value="FERREDOXIN:COB-COM HETERODISULFIDE REDUCTASE SUBUNIT A"/>
    <property type="match status" value="1"/>
</dbReference>
<dbReference type="KEGG" id="prf:PeribacterA2_0072"/>
<dbReference type="Gene3D" id="3.50.50.60">
    <property type="entry name" value="FAD/NAD(P)-binding domain"/>
    <property type="match status" value="1"/>
</dbReference>
<dbReference type="Proteomes" id="UP000069135">
    <property type="component" value="Chromosome"/>
</dbReference>
<accession>A0A0S1SR68</accession>
<dbReference type="STRING" id="1735162.PeribacterB2_0072"/>
<keyword evidence="3" id="KW-0560">Oxidoreductase</keyword>
<evidence type="ECO:0000256" key="2">
    <source>
        <dbReference type="ARBA" id="ARBA00022723"/>
    </source>
</evidence>
<evidence type="ECO:0000313" key="6">
    <source>
        <dbReference type="EMBL" id="ALM12775.1"/>
    </source>
</evidence>
<evidence type="ECO:0000256" key="1">
    <source>
        <dbReference type="ARBA" id="ARBA00022485"/>
    </source>
</evidence>
<name>A0A0S1SVB8_9BACT</name>
<organism evidence="6 7">
    <name type="scientific">Candidatus Peribacter riflensis</name>
    <dbReference type="NCBI Taxonomy" id="1735162"/>
    <lineage>
        <taxon>Bacteria</taxon>
        <taxon>Candidatus Peregrinibacteriota</taxon>
        <taxon>Candidatus Peribacteria</taxon>
        <taxon>Candidatus Peribacterales</taxon>
        <taxon>Candidatus Peribacteraceae</taxon>
        <taxon>Candidatus Peribacter</taxon>
    </lineage>
</organism>
<reference evidence="7" key="1">
    <citation type="submission" date="2015-10" db="EMBL/GenBank/DDBJ databases">
        <title>Analysis of five complete genome sequences for members of the class Peribacteria in the recently recognized Peregrinibacteria bacterial phylum.</title>
        <authorList>
            <person name="Anantharaman K."/>
            <person name="Brown C.T."/>
            <person name="Burstein D."/>
            <person name="Castelle C.J."/>
            <person name="Probst A.J."/>
            <person name="Thomas B.C."/>
            <person name="Williams K.H."/>
            <person name="Banfield J.F."/>
        </authorList>
    </citation>
    <scope>NUCLEOTIDE SEQUENCE [LARGE SCALE GENOMIC DNA]</scope>
</reference>
<dbReference type="AlphaFoldDB" id="A0A0S1SVB8"/>
<protein>
    <submittedName>
        <fullName evidence="6">FAD dependent oxidoreductase</fullName>
    </submittedName>
</protein>
<dbReference type="GO" id="GO:0016491">
    <property type="term" value="F:oxidoreductase activity"/>
    <property type="evidence" value="ECO:0007669"/>
    <property type="project" value="UniProtKB-KW"/>
</dbReference>
<accession>A0A0S1SMM1</accession>
<dbReference type="GO" id="GO:0046872">
    <property type="term" value="F:metal ion binding"/>
    <property type="evidence" value="ECO:0007669"/>
    <property type="project" value="UniProtKB-KW"/>
</dbReference>
<keyword evidence="5" id="KW-0411">Iron-sulfur</keyword>
<accession>A0A0S1SDI9</accession>
<evidence type="ECO:0000256" key="4">
    <source>
        <dbReference type="ARBA" id="ARBA00023004"/>
    </source>
</evidence>
<reference evidence="6 7" key="2">
    <citation type="journal article" date="2016" name="PeerJ">
        <title>Analysis of five complete genome sequences for members of the class Peribacteria in the recently recognized Peregrinibacteria bacterial phylum.</title>
        <authorList>
            <person name="Anantharaman K."/>
            <person name="Brown C.T."/>
            <person name="Burstein D."/>
            <person name="Castelle C.J."/>
            <person name="Probst A.J."/>
            <person name="Thomas B.C."/>
            <person name="Williams K.H."/>
            <person name="Banfield J.F."/>
        </authorList>
    </citation>
    <scope>NUCLEOTIDE SEQUENCE [LARGE SCALE GENOMIC DNA]</scope>
    <source>
        <strain evidence="6">RIFOXYD1_FULL_PER-ii_59_16</strain>
    </source>
</reference>
<evidence type="ECO:0000313" key="7">
    <source>
        <dbReference type="Proteomes" id="UP000069135"/>
    </source>
</evidence>
<sequence>MSRLPRFTFFLALLALTGVIGAAIFIRFNKSEPNGAASPKITIEADALVLGGSLGGLSAAIVLAEAGRTVILATENSVIGGQAVESGISAFDDLDNPWEHWGLYGELKDYLRSKHNNGKAGLGSPRVGAMASPAQDIEDFFLKKISEYPRITLLRRHRFVEGRKEKNTFKEAILEDMVTQQTVRVRFSYLVGATAIGNYFKPADEPFDVGFDTKEETQEPNALPAVVRDAFVNGLQDGKTQFPGWGNRVQAVSSPFILFDKGYAGDFFPIDRLQDKECWSPAAAESFIVNGTVLQATKSACTAEMTLLPGFSDTYDLYFINHGNRSVDAVIHWPSPDITLHLSKTMDERERFVKMGTFFIDPLNAPSLSFSSQTSGLSVEGMILVKTNLHHAPVVISAPFAEKIAIERPGFPFVASDVYLISSDETSTGSALQISIGDVPYSATREGKHTYLLRGVIIQSTGTILLPPETKKTVTNILIVPTGLPDPRSVFRPPSPSGGKNKPEKTSWDFTVAESGDYVLGVHWQQKRWIKIALWESRANKEILALGVQPRYPNRTVQPLRVLRLTAGTFYRLELDPFTNSAADWETPPALSLETLASTNALYSQSDQNNASIKQVPVPGMYDLWVRGPSASVKVLSPLSSMWGLQGDIKLQSPNAFVYAGTAFLHTSYSLTANGASEVMAIPSLQTDTYHGKIAARSGSATVDLASLPPGRWSVVVGGSKTPDANSSFAAVVQHDDADFADQTIPLFPSLASLIAKSPFLHQGLSKMIMAKLPSDAEDIWYFEEIPNLIDSWQFGLNRMMIGRPVKGAPAGLFHLRNIVSSGSVISGLFPIDIHSPVARSTMGATIIAEPSNDYFPVPADSVESSDIVDGSRKRSYQFYYWMKYIMPIDHSFFDCDAERDLTCSMKRVTLLLGMFPGSSDLFATKPYYREGRRAKTLDQMTEMDLTLALESCTENPNACNDAACVSFVENRQYCLKRNQEAQLSQRAVAAVHYSIDLHQYYTLDEFYGTKGISAFLQYFTDKGILNGNSHPLGRLLVFARPSSLKLGSLISRETENLVFASNILGATQLANGALRIHINEMAIGQAAGHLLVYCLREGVSPAQLLKDPVHLRAFQHALIEKKVIIYPIRDMNADSVLSRAVQHLIVDGLLQPKLVPLQPSSAYHAFQFIVDAEKPLSASDAPLLKAIWQKDLPIETMEPATILSLFAGDPDQMSEQRKQQLLSQIGLPQSGSTAEVLLKKSHLFRLIYLAKAKELGWTNDAGTP</sequence>
<keyword evidence="2" id="KW-0479">Metal-binding</keyword>
<dbReference type="InterPro" id="IPR039650">
    <property type="entry name" value="HdrA-like"/>
</dbReference>
<accession>A0A0S1SVB8</accession>
<dbReference type="Pfam" id="PF12831">
    <property type="entry name" value="FAD_oxidored"/>
    <property type="match status" value="2"/>
</dbReference>
<dbReference type="PANTHER" id="PTHR43498:SF1">
    <property type="entry name" value="COB--COM HETERODISULFIDE REDUCTASE IRON-SULFUR SUBUNIT A"/>
    <property type="match status" value="1"/>
</dbReference>
<keyword evidence="4" id="KW-0408">Iron</keyword>
<accession>A0A0S1SFI9</accession>
<proteinExistence type="predicted"/>
<dbReference type="SUPFAM" id="SSF51905">
    <property type="entry name" value="FAD/NAD(P)-binding domain"/>
    <property type="match status" value="1"/>
</dbReference>